<accession>K1R5G0</accession>
<name>K1R5G0_MAGGI</name>
<sequence length="182" mass="20233">MIRYVKIVGLTLAGLAMKLPSCIGAPFRRLSVTDSEEWRTEPDIFQTLETEREMGGHTTVIILLLCAGVVVVIILMGYLGKKMADLLLESRKPDETANQKPGNWKLSTSAERYHFQHCALKMIEEEKATTQTTDPTSVVSKTSSIFENPNVTIVLECPGLYGTLGMKESDELVIRNPLFEKG</sequence>
<dbReference type="EMBL" id="JH816363">
    <property type="protein sequence ID" value="EKC40958.1"/>
    <property type="molecule type" value="Genomic_DNA"/>
</dbReference>
<dbReference type="HOGENOM" id="CLU_1483367_0_0_1"/>
<reference evidence="1" key="1">
    <citation type="journal article" date="2012" name="Nature">
        <title>The oyster genome reveals stress adaptation and complexity of shell formation.</title>
        <authorList>
            <person name="Zhang G."/>
            <person name="Fang X."/>
            <person name="Guo X."/>
            <person name="Li L."/>
            <person name="Luo R."/>
            <person name="Xu F."/>
            <person name="Yang P."/>
            <person name="Zhang L."/>
            <person name="Wang X."/>
            <person name="Qi H."/>
            <person name="Xiong Z."/>
            <person name="Que H."/>
            <person name="Xie Y."/>
            <person name="Holland P.W."/>
            <person name="Paps J."/>
            <person name="Zhu Y."/>
            <person name="Wu F."/>
            <person name="Chen Y."/>
            <person name="Wang J."/>
            <person name="Peng C."/>
            <person name="Meng J."/>
            <person name="Yang L."/>
            <person name="Liu J."/>
            <person name="Wen B."/>
            <person name="Zhang N."/>
            <person name="Huang Z."/>
            <person name="Zhu Q."/>
            <person name="Feng Y."/>
            <person name="Mount A."/>
            <person name="Hedgecock D."/>
            <person name="Xu Z."/>
            <person name="Liu Y."/>
            <person name="Domazet-Loso T."/>
            <person name="Du Y."/>
            <person name="Sun X."/>
            <person name="Zhang S."/>
            <person name="Liu B."/>
            <person name="Cheng P."/>
            <person name="Jiang X."/>
            <person name="Li J."/>
            <person name="Fan D."/>
            <person name="Wang W."/>
            <person name="Fu W."/>
            <person name="Wang T."/>
            <person name="Wang B."/>
            <person name="Zhang J."/>
            <person name="Peng Z."/>
            <person name="Li Y."/>
            <person name="Li N."/>
            <person name="Wang J."/>
            <person name="Chen M."/>
            <person name="He Y."/>
            <person name="Tan F."/>
            <person name="Song X."/>
            <person name="Zheng Q."/>
            <person name="Huang R."/>
            <person name="Yang H."/>
            <person name="Du X."/>
            <person name="Chen L."/>
            <person name="Yang M."/>
            <person name="Gaffney P.M."/>
            <person name="Wang S."/>
            <person name="Luo L."/>
            <person name="She Z."/>
            <person name="Ming Y."/>
            <person name="Huang W."/>
            <person name="Zhang S."/>
            <person name="Huang B."/>
            <person name="Zhang Y."/>
            <person name="Qu T."/>
            <person name="Ni P."/>
            <person name="Miao G."/>
            <person name="Wang J."/>
            <person name="Wang Q."/>
            <person name="Steinberg C.E."/>
            <person name="Wang H."/>
            <person name="Li N."/>
            <person name="Qian L."/>
            <person name="Zhang G."/>
            <person name="Li Y."/>
            <person name="Yang H."/>
            <person name="Liu X."/>
            <person name="Wang J."/>
            <person name="Yin Y."/>
            <person name="Wang J."/>
        </authorList>
    </citation>
    <scope>NUCLEOTIDE SEQUENCE [LARGE SCALE GENOMIC DNA]</scope>
    <source>
        <strain evidence="1">05x7-T-G4-1.051#20</strain>
    </source>
</reference>
<protein>
    <submittedName>
        <fullName evidence="1">Uncharacterized protein</fullName>
    </submittedName>
</protein>
<gene>
    <name evidence="1" type="ORF">CGI_10028682</name>
</gene>
<dbReference type="Pfam" id="PF06809">
    <property type="entry name" value="NPDC1"/>
    <property type="match status" value="1"/>
</dbReference>
<dbReference type="AlphaFoldDB" id="K1R5G0"/>
<dbReference type="InterPro" id="IPR009635">
    <property type="entry name" value="NPDC1"/>
</dbReference>
<dbReference type="GO" id="GO:0016020">
    <property type="term" value="C:membrane"/>
    <property type="evidence" value="ECO:0007669"/>
    <property type="project" value="InterPro"/>
</dbReference>
<proteinExistence type="predicted"/>
<organism evidence="1">
    <name type="scientific">Magallana gigas</name>
    <name type="common">Pacific oyster</name>
    <name type="synonym">Crassostrea gigas</name>
    <dbReference type="NCBI Taxonomy" id="29159"/>
    <lineage>
        <taxon>Eukaryota</taxon>
        <taxon>Metazoa</taxon>
        <taxon>Spiralia</taxon>
        <taxon>Lophotrochozoa</taxon>
        <taxon>Mollusca</taxon>
        <taxon>Bivalvia</taxon>
        <taxon>Autobranchia</taxon>
        <taxon>Pteriomorphia</taxon>
        <taxon>Ostreida</taxon>
        <taxon>Ostreoidea</taxon>
        <taxon>Ostreidae</taxon>
        <taxon>Magallana</taxon>
    </lineage>
</organism>
<dbReference type="InParanoid" id="K1R5G0"/>
<evidence type="ECO:0000313" key="1">
    <source>
        <dbReference type="EMBL" id="EKC40958.1"/>
    </source>
</evidence>